<name>A0A1Y2S7Z4_9GAMM</name>
<evidence type="ECO:0000256" key="1">
    <source>
        <dbReference type="SAM" id="MobiDB-lite"/>
    </source>
</evidence>
<dbReference type="RefSeq" id="WP_086110876.1">
    <property type="nucleotide sequence ID" value="NZ_CAWNGD010000129.1"/>
</dbReference>
<comment type="caution">
    <text evidence="2">The sequence shown here is derived from an EMBL/GenBank/DDBJ whole genome shotgun (WGS) entry which is preliminary data.</text>
</comment>
<dbReference type="Proteomes" id="UP000194350">
    <property type="component" value="Unassembled WGS sequence"/>
</dbReference>
<gene>
    <name evidence="2" type="ORF">Xvie_04080</name>
</gene>
<proteinExistence type="predicted"/>
<reference evidence="2 3" key="1">
    <citation type="submission" date="2016-10" db="EMBL/GenBank/DDBJ databases">
        <title>Systematic genetic and metabolomic analysis of Xenorhabdus and Photorhabdus spp., highlights the requirements for a dual symbiotic and pathogenic life style.</title>
        <authorList>
            <person name="Tobias N.J."/>
            <person name="Wolff H."/>
            <person name="Djahanschiri B."/>
            <person name="Pidot S.J."/>
            <person name="Stinear T.P."/>
            <person name="Ebersberger I."/>
            <person name="Bode H.B."/>
        </authorList>
    </citation>
    <scope>NUCLEOTIDE SEQUENCE [LARGE SCALE GENOMIC DNA]</scope>
    <source>
        <strain evidence="2 3">DSM 22392</strain>
    </source>
</reference>
<feature type="compositionally biased region" description="Basic and acidic residues" evidence="1">
    <location>
        <begin position="9"/>
        <end position="18"/>
    </location>
</feature>
<dbReference type="AlphaFoldDB" id="A0A1Y2S7Z4"/>
<feature type="region of interest" description="Disordered" evidence="1">
    <location>
        <begin position="1"/>
        <end position="21"/>
    </location>
</feature>
<evidence type="ECO:0000313" key="2">
    <source>
        <dbReference type="EMBL" id="OTA14001.1"/>
    </source>
</evidence>
<protein>
    <submittedName>
        <fullName evidence="2">Uncharacterized protein</fullName>
    </submittedName>
</protein>
<accession>A0A1Y2S7Z4</accession>
<keyword evidence="3" id="KW-1185">Reference proteome</keyword>
<evidence type="ECO:0000313" key="3">
    <source>
        <dbReference type="Proteomes" id="UP000194350"/>
    </source>
</evidence>
<sequence>MSVEYPTSDNDRKERCDTDSESIISSETVSGNNTIYQIGKYNPEFWNKADVVSKNNCYAYACNIRVDKIPDPGYRKYNHLVKDINAFKIGIENDGLVEITGKPVKGDKDNPVWRVAVFYWTDNNTGEAGNPFGYHFFREVWSKDSSVHNSNSNNICWAHKFHTGKVTNLTIRERDCNPPHVITDPEIEMKEMKKLDNSLKNIDINFLGYYLVTPNVKIGTE</sequence>
<organism evidence="2 3">
    <name type="scientific">Xenorhabdus vietnamensis</name>
    <dbReference type="NCBI Taxonomy" id="351656"/>
    <lineage>
        <taxon>Bacteria</taxon>
        <taxon>Pseudomonadati</taxon>
        <taxon>Pseudomonadota</taxon>
        <taxon>Gammaproteobacteria</taxon>
        <taxon>Enterobacterales</taxon>
        <taxon>Morganellaceae</taxon>
        <taxon>Xenorhabdus</taxon>
    </lineage>
</organism>
<dbReference type="EMBL" id="MUBJ01000080">
    <property type="protein sequence ID" value="OTA14001.1"/>
    <property type="molecule type" value="Genomic_DNA"/>
</dbReference>
<dbReference type="OrthoDB" id="6015145at2"/>